<comment type="subcellular location">
    <subcellularLocation>
        <location evidence="1">Endoplasmic reticulum membrane</location>
        <topology evidence="1">Single-pass type I membrane protein</topology>
    </subcellularLocation>
</comment>
<keyword evidence="6" id="KW-0256">Endoplasmic reticulum</keyword>
<dbReference type="Proteomes" id="UP000050795">
    <property type="component" value="Unassembled WGS sequence"/>
</dbReference>
<proteinExistence type="inferred from homology"/>
<evidence type="ECO:0000256" key="4">
    <source>
        <dbReference type="ARBA" id="ARBA00022692"/>
    </source>
</evidence>
<comment type="function">
    <text evidence="9">TRAP proteins are part of a complex whose function is to bind calcium to the ER membrane and thereby regulate the retention of ER resident proteins. May be involved in the recycling of the translocation apparatus after completion of the translocation process or may function as a membrane-bound chaperone facilitating folding of translocated proteins.</text>
</comment>
<comment type="similarity">
    <text evidence="2">Belongs to the TRAP-alpha family.</text>
</comment>
<accession>A0AA85JF88</accession>
<dbReference type="InterPro" id="IPR005595">
    <property type="entry name" value="TRAP_alpha"/>
</dbReference>
<evidence type="ECO:0000256" key="11">
    <source>
        <dbReference type="ARBA" id="ARBA00031071"/>
    </source>
</evidence>
<name>A0AA85JF88_TRIRE</name>
<reference evidence="14" key="1">
    <citation type="submission" date="2022-06" db="EMBL/GenBank/DDBJ databases">
        <authorList>
            <person name="Berger JAMES D."/>
            <person name="Berger JAMES D."/>
        </authorList>
    </citation>
    <scope>NUCLEOTIDE SEQUENCE [LARGE SCALE GENOMIC DNA]</scope>
</reference>
<evidence type="ECO:0000256" key="7">
    <source>
        <dbReference type="ARBA" id="ARBA00022989"/>
    </source>
</evidence>
<organism evidence="14 15">
    <name type="scientific">Trichobilharzia regenti</name>
    <name type="common">Nasal bird schistosome</name>
    <dbReference type="NCBI Taxonomy" id="157069"/>
    <lineage>
        <taxon>Eukaryota</taxon>
        <taxon>Metazoa</taxon>
        <taxon>Spiralia</taxon>
        <taxon>Lophotrochozoa</taxon>
        <taxon>Platyhelminthes</taxon>
        <taxon>Trematoda</taxon>
        <taxon>Digenea</taxon>
        <taxon>Strigeidida</taxon>
        <taxon>Schistosomatoidea</taxon>
        <taxon>Schistosomatidae</taxon>
        <taxon>Trichobilharzia</taxon>
    </lineage>
</organism>
<dbReference type="WBParaSite" id="TREG1_21290.1">
    <property type="protein sequence ID" value="TREG1_21290.1"/>
    <property type="gene ID" value="TREG1_21290"/>
</dbReference>
<protein>
    <recommendedName>
        <fullName evidence="3">Translocon-associated protein subunit alpha</fullName>
    </recommendedName>
    <alternativeName>
        <fullName evidence="11">Signal sequence receptor subunit alpha</fullName>
    </alternativeName>
</protein>
<evidence type="ECO:0000313" key="15">
    <source>
        <dbReference type="WBParaSite" id="TREG1_21290.1"/>
    </source>
</evidence>
<comment type="subunit">
    <text evidence="10">Heterotetramer of TRAP-alpha, TRAP-beta, TRAP-delta and TRAP-gamma. Interacts with palmitoylated calnexin (CALX), the interaction is required for efficient folding of glycosylated proteins.</text>
</comment>
<sequence length="269" mass="30523">MYFFRDFYFSTSSIDNIHLLSLVPRSLADDATVSSEEDSTLPLAAVGSENDAYKGSPAINALVAFSKPSYGLYSGRREINLPVGKVSSIVASLAYTNPANSQQHFTLDFIEGALHYPMYYDYHIQNFTKQRLHKTLNPVRRFRPAVELAGRSFDLSVVVYYHDNNNIYYAHKLFNQTINLYEIEEGVDTQLIFLVVLVIALSIAVLIGAWHWFTSKANRRQPTKQTSKLVENNADSGVVENEYLALINDKSQAKKGRSDQTVRRRQGRR</sequence>
<dbReference type="GO" id="GO:0005789">
    <property type="term" value="C:endoplasmic reticulum membrane"/>
    <property type="evidence" value="ECO:0007669"/>
    <property type="project" value="UniProtKB-SubCell"/>
</dbReference>
<evidence type="ECO:0000256" key="10">
    <source>
        <dbReference type="ARBA" id="ARBA00025854"/>
    </source>
</evidence>
<keyword evidence="4 13" id="KW-0812">Transmembrane</keyword>
<keyword evidence="8 13" id="KW-0472">Membrane</keyword>
<dbReference type="PANTHER" id="PTHR12924:SF0">
    <property type="entry name" value="TRANSLOCON-ASSOCIATED PROTEIN SUBUNIT ALPHA"/>
    <property type="match status" value="1"/>
</dbReference>
<evidence type="ECO:0000256" key="12">
    <source>
        <dbReference type="SAM" id="MobiDB-lite"/>
    </source>
</evidence>
<keyword evidence="14" id="KW-1185">Reference proteome</keyword>
<keyword evidence="5" id="KW-0732">Signal</keyword>
<evidence type="ECO:0000256" key="2">
    <source>
        <dbReference type="ARBA" id="ARBA00006776"/>
    </source>
</evidence>
<dbReference type="Pfam" id="PF03896">
    <property type="entry name" value="TRAP_alpha"/>
    <property type="match status" value="1"/>
</dbReference>
<dbReference type="AlphaFoldDB" id="A0AA85JF88"/>
<evidence type="ECO:0000256" key="8">
    <source>
        <dbReference type="ARBA" id="ARBA00023136"/>
    </source>
</evidence>
<feature type="region of interest" description="Disordered" evidence="12">
    <location>
        <begin position="250"/>
        <end position="269"/>
    </location>
</feature>
<evidence type="ECO:0000256" key="9">
    <source>
        <dbReference type="ARBA" id="ARBA00025620"/>
    </source>
</evidence>
<dbReference type="PANTHER" id="PTHR12924">
    <property type="entry name" value="TRANSLOCON-ASSOCIATED PROTEIN, ALPHA SUBUNIT"/>
    <property type="match status" value="1"/>
</dbReference>
<evidence type="ECO:0000313" key="14">
    <source>
        <dbReference type="Proteomes" id="UP000050795"/>
    </source>
</evidence>
<evidence type="ECO:0000256" key="3">
    <source>
        <dbReference type="ARBA" id="ARBA00020280"/>
    </source>
</evidence>
<evidence type="ECO:0000256" key="1">
    <source>
        <dbReference type="ARBA" id="ARBA00004115"/>
    </source>
</evidence>
<evidence type="ECO:0000256" key="6">
    <source>
        <dbReference type="ARBA" id="ARBA00022824"/>
    </source>
</evidence>
<evidence type="ECO:0000256" key="13">
    <source>
        <dbReference type="SAM" id="Phobius"/>
    </source>
</evidence>
<evidence type="ECO:0000256" key="5">
    <source>
        <dbReference type="ARBA" id="ARBA00022729"/>
    </source>
</evidence>
<feature type="transmembrane region" description="Helical" evidence="13">
    <location>
        <begin position="191"/>
        <end position="213"/>
    </location>
</feature>
<reference evidence="15" key="2">
    <citation type="submission" date="2023-11" db="UniProtKB">
        <authorList>
            <consortium name="WormBaseParasite"/>
        </authorList>
    </citation>
    <scope>IDENTIFICATION</scope>
</reference>
<keyword evidence="7 13" id="KW-1133">Transmembrane helix</keyword>